<evidence type="ECO:0000313" key="2">
    <source>
        <dbReference type="Proteomes" id="UP000826212"/>
    </source>
</evidence>
<organism evidence="1 2">
    <name type="scientific">Halosquirtibacter laminarini</name>
    <dbReference type="NCBI Taxonomy" id="3374600"/>
    <lineage>
        <taxon>Bacteria</taxon>
        <taxon>Pseudomonadati</taxon>
        <taxon>Bacteroidota</taxon>
        <taxon>Bacteroidia</taxon>
        <taxon>Marinilabiliales</taxon>
        <taxon>Prolixibacteraceae</taxon>
        <taxon>Halosquirtibacter</taxon>
    </lineage>
</organism>
<evidence type="ECO:0000313" key="1">
    <source>
        <dbReference type="EMBL" id="QZE14653.1"/>
    </source>
</evidence>
<name>A0AC61NG88_9BACT</name>
<dbReference type="EMBL" id="CP081303">
    <property type="protein sequence ID" value="QZE14653.1"/>
    <property type="molecule type" value="Genomic_DNA"/>
</dbReference>
<dbReference type="Proteomes" id="UP000826212">
    <property type="component" value="Chromosome"/>
</dbReference>
<accession>A0AC61NG88</accession>
<gene>
    <name evidence="1" type="ORF">K4L44_01920</name>
</gene>
<protein>
    <submittedName>
        <fullName evidence="1">Choice-of-anchor J domain-containing protein</fullName>
    </submittedName>
</protein>
<sequence length="207" mass="23615">MAKNIFIYTAIFFLSLNVVFAKKNTVVFDGKIASEKLVRGTSELSQFTTYSLMADGQQESNKKWLKVWGVWNANDASNQRARCLNFVCNRVQNDDWLVTNSIDLTNVTKPFLLLDYYSRYGSDKANKFEILISIDFAGDVSAATWTSLPFTVFNKLSHAEPQKISIKKYQGKKVHIAFHVSATENKNELKNMTRNYFVTKVQVVGKK</sequence>
<proteinExistence type="predicted"/>
<reference evidence="1" key="1">
    <citation type="submission" date="2021-08" db="EMBL/GenBank/DDBJ databases">
        <title>Novel anaerobic bacterium isolated from sea squirt in East Sea, Republic of Korea.</title>
        <authorList>
            <person name="Nguyen T.H."/>
            <person name="Li Z."/>
            <person name="Lee Y.-J."/>
            <person name="Ko J."/>
            <person name="Kim S.-G."/>
        </authorList>
    </citation>
    <scope>NUCLEOTIDE SEQUENCE</scope>
    <source>
        <strain evidence="1">KCTC 25031</strain>
    </source>
</reference>
<keyword evidence="2" id="KW-1185">Reference proteome</keyword>